<evidence type="ECO:0000313" key="4">
    <source>
        <dbReference type="EMBL" id="AMW03743.1"/>
    </source>
</evidence>
<dbReference type="STRING" id="1379270.GEMMAAP_00540"/>
<keyword evidence="2" id="KW-0732">Signal</keyword>
<dbReference type="PANTHER" id="PTHR43329">
    <property type="entry name" value="EPOXIDE HYDROLASE"/>
    <property type="match status" value="1"/>
</dbReference>
<evidence type="ECO:0000256" key="2">
    <source>
        <dbReference type="SAM" id="SignalP"/>
    </source>
</evidence>
<keyword evidence="1 4" id="KW-0378">Hydrolase</keyword>
<dbReference type="PRINTS" id="PR00111">
    <property type="entry name" value="ABHYDROLASE"/>
</dbReference>
<dbReference type="Pfam" id="PF00561">
    <property type="entry name" value="Abhydrolase_1"/>
    <property type="match status" value="1"/>
</dbReference>
<accession>A0A143BGM0</accession>
<keyword evidence="5" id="KW-1185">Reference proteome</keyword>
<proteinExistence type="predicted"/>
<protein>
    <submittedName>
        <fullName evidence="4">Alpha/beta hydrolase</fullName>
    </submittedName>
</protein>
<feature type="signal peptide" evidence="2">
    <location>
        <begin position="1"/>
        <end position="18"/>
    </location>
</feature>
<reference evidence="4 5" key="1">
    <citation type="journal article" date="2014" name="Proc. Natl. Acad. Sci. U.S.A.">
        <title>Functional type 2 photosynthetic reaction centers found in the rare bacterial phylum Gemmatimonadetes.</title>
        <authorList>
            <person name="Zeng Y."/>
            <person name="Feng F."/>
            <person name="Medova H."/>
            <person name="Dean J."/>
            <person name="Koblizek M."/>
        </authorList>
    </citation>
    <scope>NUCLEOTIDE SEQUENCE [LARGE SCALE GENOMIC DNA]</scope>
    <source>
        <strain evidence="4 5">AP64</strain>
    </source>
</reference>
<gene>
    <name evidence="4" type="ORF">GEMMAAP_00540</name>
</gene>
<dbReference type="PRINTS" id="PR00412">
    <property type="entry name" value="EPOXHYDRLASE"/>
</dbReference>
<dbReference type="SUPFAM" id="SSF53474">
    <property type="entry name" value="alpha/beta-Hydrolases"/>
    <property type="match status" value="1"/>
</dbReference>
<sequence length="303" mass="33666">MTRLLLLAWLVIAAPAMAQPTKATADIITRVTHGYASSNGVRIHYAALGDARKPLMVMIHGFPDFWYTWRHQMAALSGDYYTVAIDQRGYNLSDKPDGVANYAMPLLVNDVVAVIKSLGREKAIVVGHDWGGAVAWSVAMAQPEVVEQLIILNLPHLRALRRELVNNPQQAANSQYARNFQQANAAQALTAEGLAGWVTDTSARARYVTAFKQSSMEGMLNYYKANYPREPYTLDTTPLVKVKAPVLMIHGLTDRYLLAAGLNGTWEFVDNSVTIVTVPNAGHFVQHEATDIVTRTMRMWLRR</sequence>
<dbReference type="eggNOG" id="COG0596">
    <property type="taxonomic scope" value="Bacteria"/>
</dbReference>
<dbReference type="InterPro" id="IPR029058">
    <property type="entry name" value="AB_hydrolase_fold"/>
</dbReference>
<evidence type="ECO:0000313" key="5">
    <source>
        <dbReference type="Proteomes" id="UP000076404"/>
    </source>
</evidence>
<dbReference type="Proteomes" id="UP000076404">
    <property type="component" value="Chromosome"/>
</dbReference>
<dbReference type="KEGG" id="gph:GEMMAAP_00540"/>
<dbReference type="InterPro" id="IPR000639">
    <property type="entry name" value="Epox_hydrolase-like"/>
</dbReference>
<dbReference type="GO" id="GO:0016787">
    <property type="term" value="F:hydrolase activity"/>
    <property type="evidence" value="ECO:0007669"/>
    <property type="project" value="UniProtKB-KW"/>
</dbReference>
<feature type="chain" id="PRO_5007506371" evidence="2">
    <location>
        <begin position="19"/>
        <end position="303"/>
    </location>
</feature>
<evidence type="ECO:0000259" key="3">
    <source>
        <dbReference type="Pfam" id="PF00561"/>
    </source>
</evidence>
<dbReference type="RefSeq" id="WP_043580083.1">
    <property type="nucleotide sequence ID" value="NZ_CP011454.1"/>
</dbReference>
<dbReference type="EMBL" id="CP011454">
    <property type="protein sequence ID" value="AMW03743.1"/>
    <property type="molecule type" value="Genomic_DNA"/>
</dbReference>
<name>A0A143BGM0_9BACT</name>
<dbReference type="Gene3D" id="3.40.50.1820">
    <property type="entry name" value="alpha/beta hydrolase"/>
    <property type="match status" value="1"/>
</dbReference>
<evidence type="ECO:0000256" key="1">
    <source>
        <dbReference type="ARBA" id="ARBA00022801"/>
    </source>
</evidence>
<dbReference type="AlphaFoldDB" id="A0A143BGM0"/>
<reference evidence="4 5" key="2">
    <citation type="journal article" date="2016" name="Environ. Microbiol. Rep.">
        <title>Metagenomic evidence for the presence of phototrophic Gemmatimonadetes bacteria in diverse environments.</title>
        <authorList>
            <person name="Zeng Y."/>
            <person name="Baumbach J."/>
            <person name="Barbosa E.G."/>
            <person name="Azevedo V."/>
            <person name="Zhang C."/>
            <person name="Koblizek M."/>
        </authorList>
    </citation>
    <scope>NUCLEOTIDE SEQUENCE [LARGE SCALE GENOMIC DNA]</scope>
    <source>
        <strain evidence="4 5">AP64</strain>
    </source>
</reference>
<dbReference type="InterPro" id="IPR000073">
    <property type="entry name" value="AB_hydrolase_1"/>
</dbReference>
<organism evidence="4 5">
    <name type="scientific">Gemmatimonas phototrophica</name>
    <dbReference type="NCBI Taxonomy" id="1379270"/>
    <lineage>
        <taxon>Bacteria</taxon>
        <taxon>Pseudomonadati</taxon>
        <taxon>Gemmatimonadota</taxon>
        <taxon>Gemmatimonadia</taxon>
        <taxon>Gemmatimonadales</taxon>
        <taxon>Gemmatimonadaceae</taxon>
        <taxon>Gemmatimonas</taxon>
    </lineage>
</organism>
<feature type="domain" description="AB hydrolase-1" evidence="3">
    <location>
        <begin position="54"/>
        <end position="289"/>
    </location>
</feature>
<dbReference type="OrthoDB" id="9780765at2"/>